<keyword evidence="2" id="KW-1133">Transmembrane helix</keyword>
<evidence type="ECO:0000313" key="4">
    <source>
        <dbReference type="Proteomes" id="UP000593594"/>
    </source>
</evidence>
<gene>
    <name evidence="3" type="ORF">HW532_21780</name>
</gene>
<organism evidence="3 4">
    <name type="scientific">Kaustia mangrovi</name>
    <dbReference type="NCBI Taxonomy" id="2593653"/>
    <lineage>
        <taxon>Bacteria</taxon>
        <taxon>Pseudomonadati</taxon>
        <taxon>Pseudomonadota</taxon>
        <taxon>Alphaproteobacteria</taxon>
        <taxon>Hyphomicrobiales</taxon>
        <taxon>Parvibaculaceae</taxon>
        <taxon>Kaustia</taxon>
    </lineage>
</organism>
<feature type="compositionally biased region" description="Basic and acidic residues" evidence="1">
    <location>
        <begin position="91"/>
        <end position="105"/>
    </location>
</feature>
<evidence type="ECO:0000256" key="2">
    <source>
        <dbReference type="SAM" id="Phobius"/>
    </source>
</evidence>
<sequence length="203" mass="22291">MEFISEYWQVFLTVFVVLLALLVILLVARRWGRRIGTGGGARLAVTEVEAVDQTRRLVLVRRDSVEHLLMIGGPQDVVVETNIARSGTGMGRDDEPPVRRERDFAPPEPYRAPEPAMPRREAPGAQQHSEPPLFGGYGAARGADDAAAMRPPEPPAVEPASDYGDTPPPYPRSGARTHESGSVPDPRSIRPAETTRDDDSDRY</sequence>
<dbReference type="RefSeq" id="WP_213162466.1">
    <property type="nucleotide sequence ID" value="NZ_CP058214.1"/>
</dbReference>
<evidence type="ECO:0000256" key="1">
    <source>
        <dbReference type="SAM" id="MobiDB-lite"/>
    </source>
</evidence>
<dbReference type="InterPro" id="IPR052205">
    <property type="entry name" value="FliO/MopB"/>
</dbReference>
<keyword evidence="3" id="KW-0966">Cell projection</keyword>
<name>A0A7S8C7X7_9HYPH</name>
<dbReference type="AlphaFoldDB" id="A0A7S8C7X7"/>
<feature type="compositionally biased region" description="Pro residues" evidence="1">
    <location>
        <begin position="106"/>
        <end position="116"/>
    </location>
</feature>
<keyword evidence="3" id="KW-0282">Flagellum</keyword>
<evidence type="ECO:0000313" key="3">
    <source>
        <dbReference type="EMBL" id="QPC45093.1"/>
    </source>
</evidence>
<protein>
    <submittedName>
        <fullName evidence="3">Flagellar biosynthetic protein FliO</fullName>
    </submittedName>
</protein>
<dbReference type="Proteomes" id="UP000593594">
    <property type="component" value="Chromosome"/>
</dbReference>
<reference evidence="3 4" key="1">
    <citation type="submission" date="2020-06" db="EMBL/GenBank/DDBJ databases">
        <title>Genome sequence of 2 isolates from Red Sea Mangroves.</title>
        <authorList>
            <person name="Sefrji F."/>
            <person name="Michoud G."/>
            <person name="Merlino G."/>
            <person name="Daffonchio D."/>
        </authorList>
    </citation>
    <scope>NUCLEOTIDE SEQUENCE [LARGE SCALE GENOMIC DNA]</scope>
    <source>
        <strain evidence="3 4">R1DC25</strain>
    </source>
</reference>
<feature type="compositionally biased region" description="Basic and acidic residues" evidence="1">
    <location>
        <begin position="187"/>
        <end position="203"/>
    </location>
</feature>
<feature type="transmembrane region" description="Helical" evidence="2">
    <location>
        <begin position="6"/>
        <end position="28"/>
    </location>
</feature>
<dbReference type="KEGG" id="kmn:HW532_21780"/>
<dbReference type="PANTHER" id="PTHR38766">
    <property type="entry name" value="FLAGELLAR PROTEIN FLIO"/>
    <property type="match status" value="1"/>
</dbReference>
<dbReference type="EMBL" id="CP058214">
    <property type="protein sequence ID" value="QPC45093.1"/>
    <property type="molecule type" value="Genomic_DNA"/>
</dbReference>
<feature type="region of interest" description="Disordered" evidence="1">
    <location>
        <begin position="85"/>
        <end position="203"/>
    </location>
</feature>
<dbReference type="PANTHER" id="PTHR38766:SF1">
    <property type="entry name" value="FLAGELLAR PROTEIN FLIO"/>
    <property type="match status" value="1"/>
</dbReference>
<keyword evidence="4" id="KW-1185">Reference proteome</keyword>
<keyword evidence="2" id="KW-0472">Membrane</keyword>
<proteinExistence type="predicted"/>
<keyword evidence="3" id="KW-0969">Cilium</keyword>
<accession>A0A7S8C7X7</accession>
<keyword evidence="2" id="KW-0812">Transmembrane</keyword>